<dbReference type="PANTHER" id="PTHR43677:SF1">
    <property type="entry name" value="ACRYLYL-COA REDUCTASE ACUI-RELATED"/>
    <property type="match status" value="1"/>
</dbReference>
<dbReference type="Proteomes" id="UP001597506">
    <property type="component" value="Unassembled WGS sequence"/>
</dbReference>
<evidence type="ECO:0000259" key="1">
    <source>
        <dbReference type="SMART" id="SM00829"/>
    </source>
</evidence>
<dbReference type="InterPro" id="IPR051397">
    <property type="entry name" value="Zn-ADH-like_protein"/>
</dbReference>
<comment type="caution">
    <text evidence="2">The sequence shown here is derived from an EMBL/GenBank/DDBJ whole genome shotgun (WGS) entry which is preliminary data.</text>
</comment>
<keyword evidence="3" id="KW-1185">Reference proteome</keyword>
<dbReference type="Gene3D" id="3.40.50.720">
    <property type="entry name" value="NAD(P)-binding Rossmann-like Domain"/>
    <property type="match status" value="1"/>
</dbReference>
<dbReference type="SUPFAM" id="SSF51735">
    <property type="entry name" value="NAD(P)-binding Rossmann-fold domains"/>
    <property type="match status" value="1"/>
</dbReference>
<dbReference type="InterPro" id="IPR020843">
    <property type="entry name" value="ER"/>
</dbReference>
<dbReference type="Pfam" id="PF08240">
    <property type="entry name" value="ADH_N"/>
    <property type="match status" value="1"/>
</dbReference>
<evidence type="ECO:0000313" key="3">
    <source>
        <dbReference type="Proteomes" id="UP001597506"/>
    </source>
</evidence>
<dbReference type="InterPro" id="IPR036291">
    <property type="entry name" value="NAD(P)-bd_dom_sf"/>
</dbReference>
<organism evidence="2 3">
    <name type="scientific">Bacillus seohaeanensis</name>
    <dbReference type="NCBI Taxonomy" id="284580"/>
    <lineage>
        <taxon>Bacteria</taxon>
        <taxon>Bacillati</taxon>
        <taxon>Bacillota</taxon>
        <taxon>Bacilli</taxon>
        <taxon>Bacillales</taxon>
        <taxon>Bacillaceae</taxon>
        <taxon>Bacillus</taxon>
    </lineage>
</organism>
<accession>A0ABW5RNI2</accession>
<evidence type="ECO:0000313" key="2">
    <source>
        <dbReference type="EMBL" id="MFD2680262.1"/>
    </source>
</evidence>
<proteinExistence type="predicted"/>
<dbReference type="NCBIfam" id="TIGR02823">
    <property type="entry name" value="oxido_YhdH"/>
    <property type="match status" value="1"/>
</dbReference>
<sequence>MNTFQAMVLDKIGDQTKLEIKQLRIDDLSEGEVTIRVAYSSVNFKDGAVAINNQFVESYPLVPGIDLAGTVIASTDKRFKTGDEVIVTSYKLGTGHSGGFSEVARVPAEWVVPLPEGLSLKEAMILGTAGFTAALSVQRLEDNKLEPDQGPVLVAGATGGVGSIAVNILAKRGYEVVASTGKSSEIDYLKELGAKHIINRNEIIDTDQTPIREEKWAGAIDPVGGKTLQYILSTLKYGGSVATCGLTGGVAVSTTVIPPISRGINWLGIDSVECPMDKRLKVWKRLGDDFKPTTLNKDLVNEISLKELPEVLTNILDGKVRGRTLVKL</sequence>
<dbReference type="EC" id="1.3.1.95" evidence="2"/>
<dbReference type="Pfam" id="PF00107">
    <property type="entry name" value="ADH_zinc_N"/>
    <property type="match status" value="1"/>
</dbReference>
<gene>
    <name evidence="2" type="ORF">ACFSUL_05790</name>
</gene>
<dbReference type="InterPro" id="IPR013154">
    <property type="entry name" value="ADH-like_N"/>
</dbReference>
<dbReference type="InterPro" id="IPR014188">
    <property type="entry name" value="Acrylyl-CoA_reductase_AcuI"/>
</dbReference>
<dbReference type="InterPro" id="IPR013149">
    <property type="entry name" value="ADH-like_C"/>
</dbReference>
<feature type="domain" description="Enoyl reductase (ER)" evidence="1">
    <location>
        <begin position="13"/>
        <end position="326"/>
    </location>
</feature>
<dbReference type="SMART" id="SM00829">
    <property type="entry name" value="PKS_ER"/>
    <property type="match status" value="1"/>
</dbReference>
<dbReference type="EMBL" id="JBHUMF010000014">
    <property type="protein sequence ID" value="MFD2680262.1"/>
    <property type="molecule type" value="Genomic_DNA"/>
</dbReference>
<dbReference type="RefSeq" id="WP_377933559.1">
    <property type="nucleotide sequence ID" value="NZ_JBHUMF010000014.1"/>
</dbReference>
<dbReference type="GO" id="GO:0043958">
    <property type="term" value="F:acryloyl-CoA reductase (NADH) activity"/>
    <property type="evidence" value="ECO:0007669"/>
    <property type="project" value="UniProtKB-EC"/>
</dbReference>
<keyword evidence="2" id="KW-0560">Oxidoreductase</keyword>
<dbReference type="InterPro" id="IPR011032">
    <property type="entry name" value="GroES-like_sf"/>
</dbReference>
<dbReference type="PANTHER" id="PTHR43677">
    <property type="entry name" value="SHORT-CHAIN DEHYDROGENASE/REDUCTASE"/>
    <property type="match status" value="1"/>
</dbReference>
<protein>
    <submittedName>
        <fullName evidence="2">Acryloyl-CoA reductase</fullName>
        <ecNumber evidence="2">1.3.1.95</ecNumber>
    </submittedName>
</protein>
<reference evidence="3" key="1">
    <citation type="journal article" date="2019" name="Int. J. Syst. Evol. Microbiol.">
        <title>The Global Catalogue of Microorganisms (GCM) 10K type strain sequencing project: providing services to taxonomists for standard genome sequencing and annotation.</title>
        <authorList>
            <consortium name="The Broad Institute Genomics Platform"/>
            <consortium name="The Broad Institute Genome Sequencing Center for Infectious Disease"/>
            <person name="Wu L."/>
            <person name="Ma J."/>
        </authorList>
    </citation>
    <scope>NUCLEOTIDE SEQUENCE [LARGE SCALE GENOMIC DNA]</scope>
    <source>
        <strain evidence="3">KCTC 3913</strain>
    </source>
</reference>
<dbReference type="SUPFAM" id="SSF50129">
    <property type="entry name" value="GroES-like"/>
    <property type="match status" value="1"/>
</dbReference>
<name>A0ABW5RNI2_9BACI</name>
<dbReference type="Gene3D" id="3.90.180.10">
    <property type="entry name" value="Medium-chain alcohol dehydrogenases, catalytic domain"/>
    <property type="match status" value="1"/>
</dbReference>